<dbReference type="InterPro" id="IPR029044">
    <property type="entry name" value="Nucleotide-diphossugar_trans"/>
</dbReference>
<proteinExistence type="predicted"/>
<protein>
    <recommendedName>
        <fullName evidence="3">Acylneuraminate cytidylyltransferase</fullName>
    </recommendedName>
</protein>
<dbReference type="InterPro" id="IPR003329">
    <property type="entry name" value="Cytidylyl_trans"/>
</dbReference>
<sequence>MSGADKKRVVLIIQARMGSQRLPGKSMMDLAGAPLVGRILERVKRCQQLDEIVLATGDTPENKVLAELGRSYGVSVYEGSEGDLVERYFQAAVASKADIVGRLPADNATPEPSEIDRIVDHHLRFNRPGFSSNLSVINDSGYPDGIGAEMFDFSLLADARERNVDVRQREHVHLNFFDYTTQTPVNAVWCPISTIACPPGFRRPDLVLDVNTKEQYEFMRELYEYLYPRNPAFHITDIIRWYDEIYVPSMKPAR</sequence>
<dbReference type="Proteomes" id="UP000186110">
    <property type="component" value="Chromosome"/>
</dbReference>
<dbReference type="RefSeq" id="WP_076069877.1">
    <property type="nucleotide sequence ID" value="NZ_CP019239.1"/>
</dbReference>
<dbReference type="SUPFAM" id="SSF53448">
    <property type="entry name" value="Nucleotide-diphospho-sugar transferases"/>
    <property type="match status" value="1"/>
</dbReference>
<evidence type="ECO:0000313" key="1">
    <source>
        <dbReference type="EMBL" id="APW44190.1"/>
    </source>
</evidence>
<dbReference type="PANTHER" id="PTHR42866:SF1">
    <property type="entry name" value="SPORE COAT POLYSACCHARIDE BIOSYNTHESIS PROTEIN SPSF"/>
    <property type="match status" value="1"/>
</dbReference>
<dbReference type="EMBL" id="CP019239">
    <property type="protein sequence ID" value="APW44190.1"/>
    <property type="molecule type" value="Genomic_DNA"/>
</dbReference>
<dbReference type="PANTHER" id="PTHR42866">
    <property type="entry name" value="3-DEOXY-MANNO-OCTULOSONATE CYTIDYLYLTRANSFERASE"/>
    <property type="match status" value="1"/>
</dbReference>
<dbReference type="eggNOG" id="COG1861">
    <property type="taxonomic scope" value="Bacteria"/>
</dbReference>
<keyword evidence="2" id="KW-1185">Reference proteome</keyword>
<accession>A0A1P8KDT2</accession>
<dbReference type="AlphaFoldDB" id="A0A1P8KDT2"/>
<gene>
    <name evidence="1" type="ORF">RS694_17760</name>
</gene>
<dbReference type="GO" id="GO:0005829">
    <property type="term" value="C:cytosol"/>
    <property type="evidence" value="ECO:0007669"/>
    <property type="project" value="TreeGrafter"/>
</dbReference>
<dbReference type="Gene3D" id="3.90.550.10">
    <property type="entry name" value="Spore Coat Polysaccharide Biosynthesis Protein SpsA, Chain A"/>
    <property type="match status" value="1"/>
</dbReference>
<evidence type="ECO:0000313" key="2">
    <source>
        <dbReference type="Proteomes" id="UP000186110"/>
    </source>
</evidence>
<dbReference type="KEGG" id="rsb:RS694_17760"/>
<reference evidence="1 2" key="1">
    <citation type="submission" date="2017-01" db="EMBL/GenBank/DDBJ databases">
        <authorList>
            <person name="Mah S.A."/>
            <person name="Swanson W.J."/>
            <person name="Moy G.W."/>
            <person name="Vacquier V.D."/>
        </authorList>
    </citation>
    <scope>NUCLEOTIDE SEQUENCE [LARGE SCALE GENOMIC DNA]</scope>
    <source>
        <strain evidence="1 2">DSM 22694</strain>
    </source>
</reference>
<name>A0A1P8KDT2_9BURK</name>
<organism evidence="1 2">
    <name type="scientific">Rhodoferax saidenbachensis</name>
    <dbReference type="NCBI Taxonomy" id="1484693"/>
    <lineage>
        <taxon>Bacteria</taxon>
        <taxon>Pseudomonadati</taxon>
        <taxon>Pseudomonadota</taxon>
        <taxon>Betaproteobacteria</taxon>
        <taxon>Burkholderiales</taxon>
        <taxon>Comamonadaceae</taxon>
        <taxon>Rhodoferax</taxon>
    </lineage>
</organism>
<dbReference type="STRING" id="1484693.RS694_17760"/>
<dbReference type="Pfam" id="PF02348">
    <property type="entry name" value="CTP_transf_3"/>
    <property type="match status" value="1"/>
</dbReference>
<evidence type="ECO:0008006" key="3">
    <source>
        <dbReference type="Google" id="ProtNLM"/>
    </source>
</evidence>